<evidence type="ECO:0000313" key="6">
    <source>
        <dbReference type="Proteomes" id="UP000661918"/>
    </source>
</evidence>
<dbReference type="InterPro" id="IPR049381">
    <property type="entry name" value="UbiD-like_C"/>
</dbReference>
<feature type="domain" description="3-octaprenyl-4-hydroxybenzoate carboxy-lyase-like C-terminal" evidence="4">
    <location>
        <begin position="523"/>
        <end position="586"/>
    </location>
</feature>
<dbReference type="SUPFAM" id="SSF50475">
    <property type="entry name" value="FMN-binding split barrel"/>
    <property type="match status" value="1"/>
</dbReference>
<dbReference type="InterPro" id="IPR002830">
    <property type="entry name" value="UbiD"/>
</dbReference>
<organism evidence="5 6">
    <name type="scientific">Deinococcus aerophilus</name>
    <dbReference type="NCBI Taxonomy" id="522488"/>
    <lineage>
        <taxon>Bacteria</taxon>
        <taxon>Thermotogati</taxon>
        <taxon>Deinococcota</taxon>
        <taxon>Deinococci</taxon>
        <taxon>Deinococcales</taxon>
        <taxon>Deinococcaceae</taxon>
        <taxon>Deinococcus</taxon>
    </lineage>
</organism>
<proteinExistence type="inferred from homology"/>
<name>A0ABQ2GUP1_9DEIO</name>
<dbReference type="InterPro" id="IPR048304">
    <property type="entry name" value="UbiD_Rift_dom"/>
</dbReference>
<dbReference type="Pfam" id="PF20696">
    <property type="entry name" value="UbiD_C"/>
    <property type="match status" value="2"/>
</dbReference>
<dbReference type="EMBL" id="BMOM01000020">
    <property type="protein sequence ID" value="GGM14211.1"/>
    <property type="molecule type" value="Genomic_DNA"/>
</dbReference>
<evidence type="ECO:0000256" key="1">
    <source>
        <dbReference type="ARBA" id="ARBA00010021"/>
    </source>
</evidence>
<dbReference type="NCBIfam" id="TIGR03701">
    <property type="entry name" value="mena_SCO4490"/>
    <property type="match status" value="1"/>
</dbReference>
<protein>
    <submittedName>
        <fullName evidence="5">Menaquinone biosynthesis decarboxylase</fullName>
    </submittedName>
</protein>
<dbReference type="Pfam" id="PF20695">
    <property type="entry name" value="UbiD_N"/>
    <property type="match status" value="1"/>
</dbReference>
<reference evidence="6" key="1">
    <citation type="journal article" date="2019" name="Int. J. Syst. Evol. Microbiol.">
        <title>The Global Catalogue of Microorganisms (GCM) 10K type strain sequencing project: providing services to taxonomists for standard genome sequencing and annotation.</title>
        <authorList>
            <consortium name="The Broad Institute Genomics Platform"/>
            <consortium name="The Broad Institute Genome Sequencing Center for Infectious Disease"/>
            <person name="Wu L."/>
            <person name="Ma J."/>
        </authorList>
    </citation>
    <scope>NUCLEOTIDE SEQUENCE [LARGE SCALE GENOMIC DNA]</scope>
    <source>
        <strain evidence="6">JCM 15443</strain>
    </source>
</reference>
<feature type="domain" description="3-octaprenyl-4-hydroxybenzoate carboxy-lyase-like C-terminal" evidence="4">
    <location>
        <begin position="348"/>
        <end position="470"/>
    </location>
</feature>
<dbReference type="NCBIfam" id="TIGR00148">
    <property type="entry name" value="UbiD family decarboxylase"/>
    <property type="match status" value="1"/>
</dbReference>
<gene>
    <name evidence="5" type="ORF">GCM10010841_23510</name>
</gene>
<evidence type="ECO:0000259" key="3">
    <source>
        <dbReference type="Pfam" id="PF20695"/>
    </source>
</evidence>
<feature type="domain" description="3-octaprenyl-4-hydroxybenzoate carboxy-lyase-like Rift-related" evidence="2">
    <location>
        <begin position="141"/>
        <end position="342"/>
    </location>
</feature>
<dbReference type="Gene3D" id="3.40.1670.10">
    <property type="entry name" value="UbiD C-terminal domain-like"/>
    <property type="match status" value="2"/>
</dbReference>
<dbReference type="InterPro" id="IPR022390">
    <property type="entry name" value="HBDC"/>
</dbReference>
<sequence>MVAPGNSTPGTVAPRFPAYAPAMAFPDIQSFMRLLEDRGELLRVSVPVSHDLEITEIADRLVKKGGPALLFENVRGSDFPVAIGLMGTRERTALALGVDDLDDLAAKVRALIDLKGGGGKLGLLGNVTKLRDAMNLPPRRVRTGPVQEVVWRGDEVDLSRLPILKCWPLDGGPFVTLPLVITRDPETGERNMGMYRMQVMGKNTTGMHWQRHKTGTRHLEKAKRLGQRLEVAVAIGGDPALIYAATAPLPPIPGLDEFALAGYLRGQRYPVTKGITVDLDVPANAEFILEGYVDPAEDWVTEGPFGDHTGFYTLPDLYPLFHVTAVTMRRSPVYPATIVGRPPMEDAYLIEASERLFLPAAQLILPEIVDYHMPPAGVAHNLVFVGIQKGYPGQAYKVANGLFGLGQMMFAKVIVVVDENVPVNDFDAVWREVAVRAVPGRDTLTTRGPTDVLDHSSRGWGYGGKLIIDATTKKPEETGGAESSRDLQLDDPAHEEMFRPYASAELPNFEGVVAQRQTDDGYWLVALHKTRPGQAHELAQAFAAHPAAEGIRHLLICDEHTDVQNIQDVWWTVLNNVDPERDVVQFGALLAWDGARKLPEEGFVRPWPPKIEMDAAVADRVDALWPVYGLPERWR</sequence>
<dbReference type="Gene3D" id="1.20.5.570">
    <property type="entry name" value="Single helix bin"/>
    <property type="match status" value="1"/>
</dbReference>
<comment type="similarity">
    <text evidence="1">Belongs to the UbiD family.</text>
</comment>
<dbReference type="InterPro" id="IPR049383">
    <property type="entry name" value="UbiD-like_N"/>
</dbReference>
<evidence type="ECO:0000259" key="4">
    <source>
        <dbReference type="Pfam" id="PF20696"/>
    </source>
</evidence>
<evidence type="ECO:0000259" key="2">
    <source>
        <dbReference type="Pfam" id="PF01977"/>
    </source>
</evidence>
<feature type="domain" description="3-octaprenyl-4-hydroxybenzoate carboxy-lyase-like N-terminal" evidence="3">
    <location>
        <begin position="34"/>
        <end position="106"/>
    </location>
</feature>
<evidence type="ECO:0000313" key="5">
    <source>
        <dbReference type="EMBL" id="GGM14211.1"/>
    </source>
</evidence>
<dbReference type="PANTHER" id="PTHR30108:SF17">
    <property type="entry name" value="FERULIC ACID DECARBOXYLASE 1"/>
    <property type="match status" value="1"/>
</dbReference>
<accession>A0ABQ2GUP1</accession>
<dbReference type="Pfam" id="PF01977">
    <property type="entry name" value="UbiD"/>
    <property type="match status" value="1"/>
</dbReference>
<dbReference type="SUPFAM" id="SSF143968">
    <property type="entry name" value="UbiD C-terminal domain-like"/>
    <property type="match status" value="2"/>
</dbReference>
<dbReference type="PANTHER" id="PTHR30108">
    <property type="entry name" value="3-OCTAPRENYL-4-HYDROXYBENZOATE CARBOXY-LYASE-RELATED"/>
    <property type="match status" value="1"/>
</dbReference>
<keyword evidence="6" id="KW-1185">Reference proteome</keyword>
<comment type="caution">
    <text evidence="5">The sequence shown here is derived from an EMBL/GenBank/DDBJ whole genome shotgun (WGS) entry which is preliminary data.</text>
</comment>
<dbReference type="Proteomes" id="UP000661918">
    <property type="component" value="Unassembled WGS sequence"/>
</dbReference>